<keyword evidence="4 6" id="KW-1133">Transmembrane helix</keyword>
<evidence type="ECO:0000256" key="5">
    <source>
        <dbReference type="ARBA" id="ARBA00023136"/>
    </source>
</evidence>
<organism evidence="8 9">
    <name type="scientific">Shewanella algae</name>
    <dbReference type="NCBI Taxonomy" id="38313"/>
    <lineage>
        <taxon>Bacteria</taxon>
        <taxon>Pseudomonadati</taxon>
        <taxon>Pseudomonadota</taxon>
        <taxon>Gammaproteobacteria</taxon>
        <taxon>Alteromonadales</taxon>
        <taxon>Shewanellaceae</taxon>
        <taxon>Shewanella</taxon>
    </lineage>
</organism>
<keyword evidence="2" id="KW-1003">Cell membrane</keyword>
<evidence type="ECO:0000256" key="3">
    <source>
        <dbReference type="ARBA" id="ARBA00022692"/>
    </source>
</evidence>
<gene>
    <name evidence="8" type="ORF">NCTC10738_02231</name>
</gene>
<keyword evidence="3 6" id="KW-0812">Transmembrane</keyword>
<feature type="transmembrane region" description="Helical" evidence="6">
    <location>
        <begin position="182"/>
        <end position="204"/>
    </location>
</feature>
<dbReference type="GO" id="GO:0140359">
    <property type="term" value="F:ABC-type transporter activity"/>
    <property type="evidence" value="ECO:0007669"/>
    <property type="project" value="InterPro"/>
</dbReference>
<feature type="transmembrane region" description="Helical" evidence="6">
    <location>
        <begin position="260"/>
        <end position="283"/>
    </location>
</feature>
<dbReference type="PANTHER" id="PTHR30294:SF47">
    <property type="entry name" value="INNER MEMBRANE TRANSPORT PERMEASE YHHJ"/>
    <property type="match status" value="1"/>
</dbReference>
<dbReference type="EMBL" id="UGYO01000001">
    <property type="protein sequence ID" value="SUI73650.1"/>
    <property type="molecule type" value="Genomic_DNA"/>
</dbReference>
<dbReference type="PANTHER" id="PTHR30294">
    <property type="entry name" value="MEMBRANE COMPONENT OF ABC TRANSPORTER YHHJ-RELATED"/>
    <property type="match status" value="1"/>
</dbReference>
<feature type="transmembrane region" description="Helical" evidence="6">
    <location>
        <begin position="21"/>
        <end position="37"/>
    </location>
</feature>
<evidence type="ECO:0000256" key="4">
    <source>
        <dbReference type="ARBA" id="ARBA00022989"/>
    </source>
</evidence>
<evidence type="ECO:0000313" key="8">
    <source>
        <dbReference type="EMBL" id="SUI73650.1"/>
    </source>
</evidence>
<dbReference type="Proteomes" id="UP000254069">
    <property type="component" value="Unassembled WGS sequence"/>
</dbReference>
<dbReference type="RefSeq" id="WP_115389708.1">
    <property type="nucleotide sequence ID" value="NZ_JADZHC010000081.1"/>
</dbReference>
<feature type="domain" description="ABC-2 type transporter transmembrane" evidence="7">
    <location>
        <begin position="17"/>
        <end position="360"/>
    </location>
</feature>
<protein>
    <submittedName>
        <fullName evidence="8">ABC-2 family transporter protein</fullName>
    </submittedName>
</protein>
<proteinExistence type="predicted"/>
<comment type="subcellular location">
    <subcellularLocation>
        <location evidence="1">Cell membrane</location>
        <topology evidence="1">Multi-pass membrane protein</topology>
    </subcellularLocation>
</comment>
<dbReference type="Pfam" id="PF12698">
    <property type="entry name" value="ABC2_membrane_3"/>
    <property type="match status" value="1"/>
</dbReference>
<name>A0A380A4X7_9GAMM</name>
<evidence type="ECO:0000259" key="7">
    <source>
        <dbReference type="Pfam" id="PF12698"/>
    </source>
</evidence>
<keyword evidence="5 6" id="KW-0472">Membrane</keyword>
<dbReference type="InterPro" id="IPR013525">
    <property type="entry name" value="ABC2_TM"/>
</dbReference>
<keyword evidence="9" id="KW-1185">Reference proteome</keyword>
<dbReference type="AlphaFoldDB" id="A0A380A4X7"/>
<evidence type="ECO:0000256" key="2">
    <source>
        <dbReference type="ARBA" id="ARBA00022475"/>
    </source>
</evidence>
<accession>A0A380A4X7</accession>
<dbReference type="Gene3D" id="3.40.1710.10">
    <property type="entry name" value="abc type-2 transporter like domain"/>
    <property type="match status" value="1"/>
</dbReference>
<feature type="transmembrane region" description="Helical" evidence="6">
    <location>
        <begin position="347"/>
        <end position="368"/>
    </location>
</feature>
<dbReference type="InterPro" id="IPR051449">
    <property type="entry name" value="ABC-2_transporter_component"/>
</dbReference>
<feature type="transmembrane region" description="Helical" evidence="6">
    <location>
        <begin position="225"/>
        <end position="248"/>
    </location>
</feature>
<evidence type="ECO:0000256" key="1">
    <source>
        <dbReference type="ARBA" id="ARBA00004651"/>
    </source>
</evidence>
<evidence type="ECO:0000256" key="6">
    <source>
        <dbReference type="SAM" id="Phobius"/>
    </source>
</evidence>
<sequence length="385" mass="43176">MKKLLRREWQAVWRDPWQLALISYLPLIGVLCLWWLFSAGLPRQLPVALVDQDNSSLSRELGRHLEANPVTAPRRYLALDEAVEAMRRGEVYALVILPYGLKQELLTGHTPTIDLRYNGQFLLVGKLLASQLQLTLADGLQQVARLKQLAAGVNPSQVEVHLSPVSTQTTALFNRNNNYVGFLVPPVLIALWQLLAMLAFAGSLNRELRQDTLGECFRLGMPSVLLSKFVVNGAFMLLHGGFILVLLYQLLGLPIAGQLLWLLPMQILMLMAVWLWVQGIFFMLVDSARVISFCTALFAPAFAFMGITFPTGEMPLLAQWWRLLMPSSHYIESHVALVSYGAGPASLLPQALGYLGFLLLLIPSWFFARRYARVLQSQLPLEETL</sequence>
<feature type="transmembrane region" description="Helical" evidence="6">
    <location>
        <begin position="290"/>
        <end position="309"/>
    </location>
</feature>
<evidence type="ECO:0000313" key="9">
    <source>
        <dbReference type="Proteomes" id="UP000254069"/>
    </source>
</evidence>
<dbReference type="GO" id="GO:0005886">
    <property type="term" value="C:plasma membrane"/>
    <property type="evidence" value="ECO:0007669"/>
    <property type="project" value="UniProtKB-SubCell"/>
</dbReference>
<reference evidence="8 9" key="1">
    <citation type="submission" date="2018-06" db="EMBL/GenBank/DDBJ databases">
        <authorList>
            <consortium name="Pathogen Informatics"/>
            <person name="Doyle S."/>
        </authorList>
    </citation>
    <scope>NUCLEOTIDE SEQUENCE [LARGE SCALE GENOMIC DNA]</scope>
    <source>
        <strain evidence="8 9">NCTC10738</strain>
    </source>
</reference>